<dbReference type="Proteomes" id="UP000093053">
    <property type="component" value="Chromosome"/>
</dbReference>
<gene>
    <name evidence="1" type="ORF">BBK82_45110</name>
</gene>
<dbReference type="STRING" id="1586287.BBK82_45110"/>
<organism evidence="1 2">
    <name type="scientific">Lentzea guizhouensis</name>
    <dbReference type="NCBI Taxonomy" id="1586287"/>
    <lineage>
        <taxon>Bacteria</taxon>
        <taxon>Bacillati</taxon>
        <taxon>Actinomycetota</taxon>
        <taxon>Actinomycetes</taxon>
        <taxon>Pseudonocardiales</taxon>
        <taxon>Pseudonocardiaceae</taxon>
        <taxon>Lentzea</taxon>
    </lineage>
</organism>
<evidence type="ECO:0000313" key="2">
    <source>
        <dbReference type="Proteomes" id="UP000093053"/>
    </source>
</evidence>
<protein>
    <submittedName>
        <fullName evidence="1">Uncharacterized protein</fullName>
    </submittedName>
</protein>
<reference evidence="1 2" key="1">
    <citation type="submission" date="2016-07" db="EMBL/GenBank/DDBJ databases">
        <title>Complete genome sequence of the Lentzea guizhouensis DHS C013.</title>
        <authorList>
            <person name="Cao C."/>
        </authorList>
    </citation>
    <scope>NUCLEOTIDE SEQUENCE [LARGE SCALE GENOMIC DNA]</scope>
    <source>
        <strain evidence="1 2">DHS C013</strain>
    </source>
</reference>
<keyword evidence="2" id="KW-1185">Reference proteome</keyword>
<sequence>MRYFVFAAEEPQPRCPLAVVRLDDDGTEQAFTRALRWVGSDDGLAGVGGELPPNVWEVSPEWAEVFLVDMVGEMRERRHGERRDRLFEGVWGHLGGGPRIDLSEGEARLVAREREDVEYRWFVPRPASPQFVARVGPDGVEERFTSELCWGPPPLLRLARLQEVPREQAMAGVRDLARRVRESWQQQLWSGQYDYFAWFSGGDVLDLTSARSLIRRRGSGGWDPEQVLAHSGEWVPTDQVAGHHRGRSGLGEPLAISPEEAERLEVVLRERHEQWRRAYGN</sequence>
<accession>A0A1B2HWF4</accession>
<dbReference type="EMBL" id="CP016793">
    <property type="protein sequence ID" value="ANZ42054.1"/>
    <property type="molecule type" value="Genomic_DNA"/>
</dbReference>
<dbReference type="AlphaFoldDB" id="A0A1B2HWF4"/>
<name>A0A1B2HWF4_9PSEU</name>
<dbReference type="OrthoDB" id="3618500at2"/>
<dbReference type="RefSeq" id="WP_065920388.1">
    <property type="nucleotide sequence ID" value="NZ_CP016793.1"/>
</dbReference>
<dbReference type="KEGG" id="led:BBK82_45110"/>
<evidence type="ECO:0000313" key="1">
    <source>
        <dbReference type="EMBL" id="ANZ42054.1"/>
    </source>
</evidence>
<proteinExistence type="predicted"/>